<evidence type="ECO:0000256" key="1">
    <source>
        <dbReference type="SAM" id="MobiDB-lite"/>
    </source>
</evidence>
<protein>
    <recommendedName>
        <fullName evidence="5">SAP domain-containing protein</fullName>
    </recommendedName>
</protein>
<name>A0A9W9DMK7_9AGAR</name>
<gene>
    <name evidence="3" type="ORF">C8J55DRAFT_561438</name>
</gene>
<keyword evidence="2" id="KW-0472">Membrane</keyword>
<dbReference type="AlphaFoldDB" id="A0A9W9DMK7"/>
<accession>A0A9W9DMK7</accession>
<keyword evidence="2" id="KW-0812">Transmembrane</keyword>
<evidence type="ECO:0000313" key="4">
    <source>
        <dbReference type="Proteomes" id="UP001150238"/>
    </source>
</evidence>
<proteinExistence type="predicted"/>
<evidence type="ECO:0008006" key="5">
    <source>
        <dbReference type="Google" id="ProtNLM"/>
    </source>
</evidence>
<evidence type="ECO:0000256" key="2">
    <source>
        <dbReference type="SAM" id="Phobius"/>
    </source>
</evidence>
<reference evidence="3" key="1">
    <citation type="submission" date="2022-08" db="EMBL/GenBank/DDBJ databases">
        <authorList>
            <consortium name="DOE Joint Genome Institute"/>
            <person name="Min B."/>
            <person name="Riley R."/>
            <person name="Sierra-Patev S."/>
            <person name="Naranjo-Ortiz M."/>
            <person name="Looney B."/>
            <person name="Konkel Z."/>
            <person name="Slot J.C."/>
            <person name="Sakamoto Y."/>
            <person name="Steenwyk J.L."/>
            <person name="Rokas A."/>
            <person name="Carro J."/>
            <person name="Camarero S."/>
            <person name="Ferreira P."/>
            <person name="Molpeceres G."/>
            <person name="Ruiz-Duenas F.J."/>
            <person name="Serrano A."/>
            <person name="Henrissat B."/>
            <person name="Drula E."/>
            <person name="Hughes K.W."/>
            <person name="Mata J.L."/>
            <person name="Ishikawa N.K."/>
            <person name="Vargas-Isla R."/>
            <person name="Ushijima S."/>
            <person name="Smith C.A."/>
            <person name="Ahrendt S."/>
            <person name="Andreopoulos W."/>
            <person name="He G."/>
            <person name="Labutti K."/>
            <person name="Lipzen A."/>
            <person name="Ng V."/>
            <person name="Sandor L."/>
            <person name="Barry K."/>
            <person name="Martinez A.T."/>
            <person name="Xiao Y."/>
            <person name="Gibbons J.G."/>
            <person name="Terashima K."/>
            <person name="Hibbett D.S."/>
            <person name="Grigoriev I.V."/>
        </authorList>
    </citation>
    <scope>NUCLEOTIDE SEQUENCE</scope>
    <source>
        <strain evidence="3">Sp2 HRB7682 ss15</strain>
    </source>
</reference>
<comment type="caution">
    <text evidence="3">The sequence shown here is derived from an EMBL/GenBank/DDBJ whole genome shotgun (WGS) entry which is preliminary data.</text>
</comment>
<reference evidence="3" key="2">
    <citation type="journal article" date="2023" name="Proc. Natl. Acad. Sci. U.S.A.">
        <title>A global phylogenomic analysis of the shiitake genus Lentinula.</title>
        <authorList>
            <person name="Sierra-Patev S."/>
            <person name="Min B."/>
            <person name="Naranjo-Ortiz M."/>
            <person name="Looney B."/>
            <person name="Konkel Z."/>
            <person name="Slot J.C."/>
            <person name="Sakamoto Y."/>
            <person name="Steenwyk J.L."/>
            <person name="Rokas A."/>
            <person name="Carro J."/>
            <person name="Camarero S."/>
            <person name="Ferreira P."/>
            <person name="Molpeceres G."/>
            <person name="Ruiz-Duenas F.J."/>
            <person name="Serrano A."/>
            <person name="Henrissat B."/>
            <person name="Drula E."/>
            <person name="Hughes K.W."/>
            <person name="Mata J.L."/>
            <person name="Ishikawa N.K."/>
            <person name="Vargas-Isla R."/>
            <person name="Ushijima S."/>
            <person name="Smith C.A."/>
            <person name="Donoghue J."/>
            <person name="Ahrendt S."/>
            <person name="Andreopoulos W."/>
            <person name="He G."/>
            <person name="LaButti K."/>
            <person name="Lipzen A."/>
            <person name="Ng V."/>
            <person name="Riley R."/>
            <person name="Sandor L."/>
            <person name="Barry K."/>
            <person name="Martinez A.T."/>
            <person name="Xiao Y."/>
            <person name="Gibbons J.G."/>
            <person name="Terashima K."/>
            <person name="Grigoriev I.V."/>
            <person name="Hibbett D."/>
        </authorList>
    </citation>
    <scope>NUCLEOTIDE SEQUENCE</scope>
    <source>
        <strain evidence="3">Sp2 HRB7682 ss15</strain>
    </source>
</reference>
<dbReference type="EMBL" id="JANVFS010000018">
    <property type="protein sequence ID" value="KAJ4477863.1"/>
    <property type="molecule type" value="Genomic_DNA"/>
</dbReference>
<evidence type="ECO:0000313" key="3">
    <source>
        <dbReference type="EMBL" id="KAJ4477863.1"/>
    </source>
</evidence>
<sequence length="687" mass="75589">MLISAESASSVSIAITLLLILFSPMDWPVLCPSFRLSFSFILPLFTLLTLGIPCSLIDNGGAAAPAAGSSDSLITSLDDLDPEFLTLVHNTLDTQATVLNLLTIHCQQIVEAMDIDLPSNNLAGAAMNHIEIDGKNVEIVYPPEPQPAGTLALPCKYDGVFHVAYKDINKLSRPALLELCKQYSLSSLGNKIVLKDRIAGFSENKIRWQCLLPGIRRPHRGVHEGGIAKNKPKTKEGPTTATVTPKVKKLKPSVMRRNDLMGLPPNTPLGTVLFDTERSKDMRTLEEKNGLRRWAKEFHDSHPYIPREELTRRREAREEEQAKEKAATKLFLIVVLLGQVKIAENLQSMSQQIASLTAVIQSLTVGSSQTLQIPLESHGKLAQLSSTAGMIPTLPPPGLVPASLACHASLCAQTGASDLNQPAPLLTPTPTTNFPNHGCASAQHAPPLALATGFASQHVAPSTPMTVPRNAVVSNEVVMSDMAPADGAVPPTHSLANDVPPNNASELDRVEYLTIGYGQVIKYNFCDVREPRQISFATNIARLDKVWDDEGPNWDPSDCGKNLLNINGVAIALRYWHDVFCRKKGGAWGWLKKSWIEWKYVAERYRSSSPNEFWGEFSSSNGQRFHWNAIATRLRDLRSEQDQRLVDRAKAEYSEHFSQVFVNNRGKVLTNASAISRRYLDLAKHSM</sequence>
<organism evidence="3 4">
    <name type="scientific">Lentinula lateritia</name>
    <dbReference type="NCBI Taxonomy" id="40482"/>
    <lineage>
        <taxon>Eukaryota</taxon>
        <taxon>Fungi</taxon>
        <taxon>Dikarya</taxon>
        <taxon>Basidiomycota</taxon>
        <taxon>Agaricomycotina</taxon>
        <taxon>Agaricomycetes</taxon>
        <taxon>Agaricomycetidae</taxon>
        <taxon>Agaricales</taxon>
        <taxon>Marasmiineae</taxon>
        <taxon>Omphalotaceae</taxon>
        <taxon>Lentinula</taxon>
    </lineage>
</organism>
<feature type="transmembrane region" description="Helical" evidence="2">
    <location>
        <begin position="6"/>
        <end position="22"/>
    </location>
</feature>
<keyword evidence="2" id="KW-1133">Transmembrane helix</keyword>
<feature type="region of interest" description="Disordered" evidence="1">
    <location>
        <begin position="221"/>
        <end position="247"/>
    </location>
</feature>
<dbReference type="Proteomes" id="UP001150238">
    <property type="component" value="Unassembled WGS sequence"/>
</dbReference>